<gene>
    <name evidence="1" type="ORF">MUN86_12025</name>
</gene>
<dbReference type="EMBL" id="CP095061">
    <property type="protein sequence ID" value="UOQ68542.1"/>
    <property type="molecule type" value="Genomic_DNA"/>
</dbReference>
<sequence>MGYNYVSRPEYTRTNLEGTFDYIWQRTPYHQLVFTPFDLSLVDAIKVDEDFLSSLRTQFPDNPSVLVAFQRQFIPSFSFTSLYNSNDFNETRNAVYFRWFVELGGITRPCTKKLLGAFRFMIFTSLTPILGAIISSGQDRFLCTALMAA</sequence>
<dbReference type="RefSeq" id="WP_245118050.1">
    <property type="nucleotide sequence ID" value="NZ_CP095061.1"/>
</dbReference>
<dbReference type="Proteomes" id="UP000830401">
    <property type="component" value="Chromosome"/>
</dbReference>
<reference evidence="1" key="1">
    <citation type="submission" date="2022-04" db="EMBL/GenBank/DDBJ databases">
        <title>Hymenobacter sp. isolated from the air.</title>
        <authorList>
            <person name="Won M."/>
            <person name="Lee C.-M."/>
            <person name="Woen H.-Y."/>
            <person name="Kwon S.-W."/>
        </authorList>
    </citation>
    <scope>NUCLEOTIDE SEQUENCE</scope>
    <source>
        <strain evidence="1">5420S-77</strain>
    </source>
</reference>
<accession>A0ABY4GCP7</accession>
<proteinExistence type="predicted"/>
<evidence type="ECO:0000313" key="2">
    <source>
        <dbReference type="Proteomes" id="UP000830401"/>
    </source>
</evidence>
<protein>
    <submittedName>
        <fullName evidence="1">Uncharacterized protein</fullName>
    </submittedName>
</protein>
<name>A0ABY4GCP7_9BACT</name>
<keyword evidence="2" id="KW-1185">Reference proteome</keyword>
<organism evidence="1 2">
    <name type="scientific">Hymenobacter volaticus</name>
    <dbReference type="NCBI Taxonomy" id="2932254"/>
    <lineage>
        <taxon>Bacteria</taxon>
        <taxon>Pseudomonadati</taxon>
        <taxon>Bacteroidota</taxon>
        <taxon>Cytophagia</taxon>
        <taxon>Cytophagales</taxon>
        <taxon>Hymenobacteraceae</taxon>
        <taxon>Hymenobacter</taxon>
    </lineage>
</organism>
<evidence type="ECO:0000313" key="1">
    <source>
        <dbReference type="EMBL" id="UOQ68542.1"/>
    </source>
</evidence>